<dbReference type="EMBL" id="JAVDQF010000001">
    <property type="protein sequence ID" value="MDR6268307.1"/>
    <property type="molecule type" value="Genomic_DNA"/>
</dbReference>
<accession>A0ABU1JA84</accession>
<sequence length="67" mass="7981">MKTYELPRLILTPWGYITRGQALLNYREQLPHPDETTIYDPKTRRQVTIDWTVPGLLEERLGIEIRD</sequence>
<evidence type="ECO:0000313" key="2">
    <source>
        <dbReference type="Proteomes" id="UP001185069"/>
    </source>
</evidence>
<gene>
    <name evidence="1" type="ORF">JOE69_000545</name>
</gene>
<proteinExistence type="predicted"/>
<comment type="caution">
    <text evidence="1">The sequence shown here is derived from an EMBL/GenBank/DDBJ whole genome shotgun (WGS) entry which is preliminary data.</text>
</comment>
<dbReference type="RefSeq" id="WP_309795904.1">
    <property type="nucleotide sequence ID" value="NZ_BAAAHY010000006.1"/>
</dbReference>
<organism evidence="1 2">
    <name type="scientific">Arthrobacter russicus</name>
    <dbReference type="NCBI Taxonomy" id="172040"/>
    <lineage>
        <taxon>Bacteria</taxon>
        <taxon>Bacillati</taxon>
        <taxon>Actinomycetota</taxon>
        <taxon>Actinomycetes</taxon>
        <taxon>Micrococcales</taxon>
        <taxon>Micrococcaceae</taxon>
        <taxon>Arthrobacter</taxon>
    </lineage>
</organism>
<keyword evidence="2" id="KW-1185">Reference proteome</keyword>
<protein>
    <submittedName>
        <fullName evidence="1">Uncharacterized protein</fullName>
    </submittedName>
</protein>
<evidence type="ECO:0000313" key="1">
    <source>
        <dbReference type="EMBL" id="MDR6268307.1"/>
    </source>
</evidence>
<name>A0ABU1JA84_9MICC</name>
<dbReference type="Proteomes" id="UP001185069">
    <property type="component" value="Unassembled WGS sequence"/>
</dbReference>
<reference evidence="1 2" key="1">
    <citation type="submission" date="2023-07" db="EMBL/GenBank/DDBJ databases">
        <title>Sequencing the genomes of 1000 actinobacteria strains.</title>
        <authorList>
            <person name="Klenk H.-P."/>
        </authorList>
    </citation>
    <scope>NUCLEOTIDE SEQUENCE [LARGE SCALE GENOMIC DNA]</scope>
    <source>
        <strain evidence="1 2">DSM 14555</strain>
    </source>
</reference>